<dbReference type="Proteomes" id="UP000001822">
    <property type="component" value="Chromosome"/>
</dbReference>
<dbReference type="KEGG" id="chu:CHU_1268"/>
<protein>
    <recommendedName>
        <fullName evidence="3">ACT domain-containing protein</fullName>
    </recommendedName>
</protein>
<evidence type="ECO:0000313" key="2">
    <source>
        <dbReference type="Proteomes" id="UP000001822"/>
    </source>
</evidence>
<evidence type="ECO:0008006" key="3">
    <source>
        <dbReference type="Google" id="ProtNLM"/>
    </source>
</evidence>
<dbReference type="EMBL" id="CP000383">
    <property type="protein sequence ID" value="ABG58540.1"/>
    <property type="molecule type" value="Genomic_DNA"/>
</dbReference>
<gene>
    <name evidence="1" type="ordered locus">CHU_1268</name>
</gene>
<name>A0A6N4SQG4_CYTH3</name>
<organism evidence="1 2">
    <name type="scientific">Cytophaga hutchinsonii (strain ATCC 33406 / DSM 1761 / CIP 103989 / NBRC 15051 / NCIMB 9469 / D465)</name>
    <dbReference type="NCBI Taxonomy" id="269798"/>
    <lineage>
        <taxon>Bacteria</taxon>
        <taxon>Pseudomonadati</taxon>
        <taxon>Bacteroidota</taxon>
        <taxon>Cytophagia</taxon>
        <taxon>Cytophagales</taxon>
        <taxon>Cytophagaceae</taxon>
        <taxon>Cytophaga</taxon>
    </lineage>
</organism>
<keyword evidence="2" id="KW-1185">Reference proteome</keyword>
<dbReference type="RefSeq" id="WP_011584655.1">
    <property type="nucleotide sequence ID" value="NC_008255.1"/>
</dbReference>
<reference evidence="1 2" key="1">
    <citation type="journal article" date="2007" name="Appl. Environ. Microbiol.">
        <title>Genome sequence of the cellulolytic gliding bacterium Cytophaga hutchinsonii.</title>
        <authorList>
            <person name="Xie G."/>
            <person name="Bruce D.C."/>
            <person name="Challacombe J.F."/>
            <person name="Chertkov O."/>
            <person name="Detter J.C."/>
            <person name="Gilna P."/>
            <person name="Han C.S."/>
            <person name="Lucas S."/>
            <person name="Misra M."/>
            <person name="Myers G.L."/>
            <person name="Richardson P."/>
            <person name="Tapia R."/>
            <person name="Thayer N."/>
            <person name="Thompson L.S."/>
            <person name="Brettin T.S."/>
            <person name="Henrissat B."/>
            <person name="Wilson D.B."/>
            <person name="McBride M.J."/>
        </authorList>
    </citation>
    <scope>NUCLEOTIDE SEQUENCE [LARGE SCALE GENOMIC DNA]</scope>
    <source>
        <strain evidence="2">ATCC 33406 / DSM 1761 / CIP 103989 / NBRC 15051 / NCIMB 9469 / D465</strain>
    </source>
</reference>
<dbReference type="AlphaFoldDB" id="A0A6N4SQG4"/>
<dbReference type="OrthoDB" id="962356at2"/>
<sequence>MKVRNNWQIECHHSPETIDRILLPIRKRGLSVISLNYKQADNLDATCTIEFETEENDVERVYKNMLRIQDIKSVNKLS</sequence>
<accession>A0A6N4SQG4</accession>
<evidence type="ECO:0000313" key="1">
    <source>
        <dbReference type="EMBL" id="ABG58540.1"/>
    </source>
</evidence>
<proteinExistence type="predicted"/>